<organism evidence="1">
    <name type="scientific">Culex pipiens</name>
    <name type="common">House mosquito</name>
    <dbReference type="NCBI Taxonomy" id="7175"/>
    <lineage>
        <taxon>Eukaryota</taxon>
        <taxon>Metazoa</taxon>
        <taxon>Ecdysozoa</taxon>
        <taxon>Arthropoda</taxon>
        <taxon>Hexapoda</taxon>
        <taxon>Insecta</taxon>
        <taxon>Pterygota</taxon>
        <taxon>Neoptera</taxon>
        <taxon>Endopterygota</taxon>
        <taxon>Diptera</taxon>
        <taxon>Nematocera</taxon>
        <taxon>Culicoidea</taxon>
        <taxon>Culicidae</taxon>
        <taxon>Culicinae</taxon>
        <taxon>Culicini</taxon>
        <taxon>Culex</taxon>
        <taxon>Culex</taxon>
    </lineage>
</organism>
<name>A0A8D8GM62_CULPI</name>
<proteinExistence type="predicted"/>
<accession>A0A8D8GM62</accession>
<reference evidence="1" key="1">
    <citation type="submission" date="2021-05" db="EMBL/GenBank/DDBJ databases">
        <authorList>
            <person name="Alioto T."/>
            <person name="Alioto T."/>
            <person name="Gomez Garrido J."/>
        </authorList>
    </citation>
    <scope>NUCLEOTIDE SEQUENCE</scope>
</reference>
<dbReference type="EMBL" id="HBUE01165960">
    <property type="protein sequence ID" value="CAG6512595.1"/>
    <property type="molecule type" value="Transcribed_RNA"/>
</dbReference>
<protein>
    <submittedName>
        <fullName evidence="1">(northern house mosquito) hypothetical protein</fullName>
    </submittedName>
</protein>
<dbReference type="EMBL" id="HBUE01271263">
    <property type="protein sequence ID" value="CAG6564056.1"/>
    <property type="molecule type" value="Transcribed_RNA"/>
</dbReference>
<dbReference type="AlphaFoldDB" id="A0A8D8GM62"/>
<sequence>MWRCLPRTDAARSSKIRCSRSRPCFPPSRNNPSLELTGSLGFHSLVSSPSSFPSGQLDSTQFSPFPCSIRSKIRCLEGDNFREVSSSRFSDPLTFPSVGEWVDLASKRRFS</sequence>
<evidence type="ECO:0000313" key="1">
    <source>
        <dbReference type="EMBL" id="CAG6512595.1"/>
    </source>
</evidence>